<evidence type="ECO:0000313" key="4">
    <source>
        <dbReference type="Proteomes" id="UP000813444"/>
    </source>
</evidence>
<dbReference type="Proteomes" id="UP000813444">
    <property type="component" value="Unassembled WGS sequence"/>
</dbReference>
<feature type="region of interest" description="Disordered" evidence="2">
    <location>
        <begin position="1"/>
        <end position="20"/>
    </location>
</feature>
<feature type="repeat" description="ANK" evidence="1">
    <location>
        <begin position="44"/>
        <end position="76"/>
    </location>
</feature>
<keyword evidence="1" id="KW-0040">ANK repeat</keyword>
<organism evidence="3 4">
    <name type="scientific">Stachybotrys elegans</name>
    <dbReference type="NCBI Taxonomy" id="80388"/>
    <lineage>
        <taxon>Eukaryota</taxon>
        <taxon>Fungi</taxon>
        <taxon>Dikarya</taxon>
        <taxon>Ascomycota</taxon>
        <taxon>Pezizomycotina</taxon>
        <taxon>Sordariomycetes</taxon>
        <taxon>Hypocreomycetidae</taxon>
        <taxon>Hypocreales</taxon>
        <taxon>Stachybotryaceae</taxon>
        <taxon>Stachybotrys</taxon>
    </lineage>
</organism>
<feature type="repeat" description="ANK" evidence="1">
    <location>
        <begin position="116"/>
        <end position="148"/>
    </location>
</feature>
<proteinExistence type="predicted"/>
<dbReference type="InterPro" id="IPR002110">
    <property type="entry name" value="Ankyrin_rpt"/>
</dbReference>
<dbReference type="InterPro" id="IPR036770">
    <property type="entry name" value="Ankyrin_rpt-contain_sf"/>
</dbReference>
<dbReference type="AlphaFoldDB" id="A0A8K0SF97"/>
<evidence type="ECO:0000256" key="1">
    <source>
        <dbReference type="PROSITE-ProRule" id="PRU00023"/>
    </source>
</evidence>
<dbReference type="Gene3D" id="1.25.40.20">
    <property type="entry name" value="Ankyrin repeat-containing domain"/>
    <property type="match status" value="2"/>
</dbReference>
<dbReference type="PANTHER" id="PTHR47685">
    <property type="entry name" value="MAGNESIUM TRANSPORT PROTEIN CORA"/>
    <property type="match status" value="1"/>
</dbReference>
<accession>A0A8K0SF97</accession>
<gene>
    <name evidence="3" type="ORF">B0I35DRAFT_485474</name>
</gene>
<feature type="compositionally biased region" description="Polar residues" evidence="2">
    <location>
        <begin position="317"/>
        <end position="329"/>
    </location>
</feature>
<evidence type="ECO:0000256" key="2">
    <source>
        <dbReference type="SAM" id="MobiDB-lite"/>
    </source>
</evidence>
<protein>
    <submittedName>
        <fullName evidence="3">Uncharacterized protein</fullName>
    </submittedName>
</protein>
<name>A0A8K0SF97_9HYPO</name>
<keyword evidence="4" id="KW-1185">Reference proteome</keyword>
<feature type="compositionally biased region" description="Basic and acidic residues" evidence="2">
    <location>
        <begin position="9"/>
        <end position="20"/>
    </location>
</feature>
<dbReference type="InterPro" id="IPR050829">
    <property type="entry name" value="CorA_MIT"/>
</dbReference>
<dbReference type="PROSITE" id="PS50088">
    <property type="entry name" value="ANK_REPEAT"/>
    <property type="match status" value="2"/>
</dbReference>
<dbReference type="SUPFAM" id="SSF48403">
    <property type="entry name" value="Ankyrin repeat"/>
    <property type="match status" value="1"/>
</dbReference>
<reference evidence="3" key="1">
    <citation type="journal article" date="2021" name="Nat. Commun.">
        <title>Genetic determinants of endophytism in the Arabidopsis root mycobiome.</title>
        <authorList>
            <person name="Mesny F."/>
            <person name="Miyauchi S."/>
            <person name="Thiergart T."/>
            <person name="Pickel B."/>
            <person name="Atanasova L."/>
            <person name="Karlsson M."/>
            <person name="Huettel B."/>
            <person name="Barry K.W."/>
            <person name="Haridas S."/>
            <person name="Chen C."/>
            <person name="Bauer D."/>
            <person name="Andreopoulos W."/>
            <person name="Pangilinan J."/>
            <person name="LaButti K."/>
            <person name="Riley R."/>
            <person name="Lipzen A."/>
            <person name="Clum A."/>
            <person name="Drula E."/>
            <person name="Henrissat B."/>
            <person name="Kohler A."/>
            <person name="Grigoriev I.V."/>
            <person name="Martin F.M."/>
            <person name="Hacquard S."/>
        </authorList>
    </citation>
    <scope>NUCLEOTIDE SEQUENCE</scope>
    <source>
        <strain evidence="3">MPI-CAGE-CH-0235</strain>
    </source>
</reference>
<sequence>MEVAASSSSEERAMLEAARNRDEKTLKEKLGIRSDLLWTKEHDTGRTLLHLAVQSNHDTIVKLLLEKGANPEADSAGWKPLAVATRNGPSHWRQRQFPQPHAPAVRSPAVDVKDTNGQTPLFKAIAQGTTGIVKLLLQYGTVTNAGDLQKMTACYAFKATVTNFYIGDTEQRVQRSIPVYDVLYGRGADVIMTGQNDKIPAKPSFRWYHFPANNMEWVEAFVRRYFAERSPRTGQYTDDLAADLGNRRTKHDHHLIFTSKGSFIRPFCREVTMDIKQSDSRVGQYIGAFNTAGSGGGERQSPVPSNAAGGSEGDIPQQPNNNATNDQGESTGILQKLLIEAYMKIDTDNDMPPLRDADQVVFRYTSELEDVEPKMFIIYQLWLWVLEDDTVISCCPMRWDSWTIGPSTGGFGDQRFKPRNMGTGAPTSWDHSMLRENDPLNIEQAITGHIRKLGRDSINIVEDLRRVITAACLSAFDHYVTPYEYHFFHCVERAISDVTAERFQGFQALLDAAAASDELVSATSIRIEHKAKLLVEIEDIRDELGIMRFVLEDQMAVAKDLDKLFILDQDDGEVDKAGEKLDYELASNRVLTSHLARIGRMEALANRAIQSIRSLLKLKQQHASVSEAQSSRRQAEYTSNQVSYNRKVARQLELAPKQAEATSKQGRVILRFTVVTVVFLPLSFMASFFTIELDVFPLNKDGRLGIDYVLSIIYKDYLGFHMNLLTIDSIRLCGRVDTLHAQSLSARSLLLQWFCPKP</sequence>
<dbReference type="PROSITE" id="PS50297">
    <property type="entry name" value="ANK_REP_REGION"/>
    <property type="match status" value="2"/>
</dbReference>
<dbReference type="Pfam" id="PF12796">
    <property type="entry name" value="Ank_2"/>
    <property type="match status" value="1"/>
</dbReference>
<dbReference type="Gene3D" id="1.20.58.340">
    <property type="entry name" value="Magnesium transport protein CorA, transmembrane region"/>
    <property type="match status" value="1"/>
</dbReference>
<evidence type="ECO:0000313" key="3">
    <source>
        <dbReference type="EMBL" id="KAH7303083.1"/>
    </source>
</evidence>
<dbReference type="PANTHER" id="PTHR47685:SF1">
    <property type="entry name" value="MAGNESIUM TRANSPORT PROTEIN CORA"/>
    <property type="match status" value="1"/>
</dbReference>
<dbReference type="EMBL" id="JAGPNK010000041">
    <property type="protein sequence ID" value="KAH7303083.1"/>
    <property type="molecule type" value="Genomic_DNA"/>
</dbReference>
<comment type="caution">
    <text evidence="3">The sequence shown here is derived from an EMBL/GenBank/DDBJ whole genome shotgun (WGS) entry which is preliminary data.</text>
</comment>
<dbReference type="OrthoDB" id="341259at2759"/>
<feature type="region of interest" description="Disordered" evidence="2">
    <location>
        <begin position="291"/>
        <end position="329"/>
    </location>
</feature>
<dbReference type="SMART" id="SM00248">
    <property type="entry name" value="ANK"/>
    <property type="match status" value="2"/>
</dbReference>